<feature type="compositionally biased region" description="Basic and acidic residues" evidence="1">
    <location>
        <begin position="208"/>
        <end position="218"/>
    </location>
</feature>
<dbReference type="Proteomes" id="UP000310066">
    <property type="component" value="Unassembled WGS sequence"/>
</dbReference>
<dbReference type="AlphaFoldDB" id="A0A4U0UT07"/>
<dbReference type="STRING" id="329885.A0A4U0UT07"/>
<feature type="region of interest" description="Disordered" evidence="1">
    <location>
        <begin position="414"/>
        <end position="465"/>
    </location>
</feature>
<organism evidence="2 3">
    <name type="scientific">Friedmanniomyces endolithicus</name>
    <dbReference type="NCBI Taxonomy" id="329885"/>
    <lineage>
        <taxon>Eukaryota</taxon>
        <taxon>Fungi</taxon>
        <taxon>Dikarya</taxon>
        <taxon>Ascomycota</taxon>
        <taxon>Pezizomycotina</taxon>
        <taxon>Dothideomycetes</taxon>
        <taxon>Dothideomycetidae</taxon>
        <taxon>Mycosphaerellales</taxon>
        <taxon>Teratosphaeriaceae</taxon>
        <taxon>Friedmanniomyces</taxon>
    </lineage>
</organism>
<feature type="compositionally biased region" description="Low complexity" evidence="1">
    <location>
        <begin position="279"/>
        <end position="297"/>
    </location>
</feature>
<evidence type="ECO:0000313" key="3">
    <source>
        <dbReference type="Proteomes" id="UP000310066"/>
    </source>
</evidence>
<dbReference type="OrthoDB" id="3946381at2759"/>
<feature type="region of interest" description="Disordered" evidence="1">
    <location>
        <begin position="49"/>
        <end position="68"/>
    </location>
</feature>
<feature type="compositionally biased region" description="Low complexity" evidence="1">
    <location>
        <begin position="219"/>
        <end position="234"/>
    </location>
</feature>
<evidence type="ECO:0000313" key="2">
    <source>
        <dbReference type="EMBL" id="TKA39124.1"/>
    </source>
</evidence>
<sequence length="773" mass="85698">MRTPHEVLHKAALCAFVDRRYHASPRVLATVHGGQRAETLSHIPILRQTTRNSPRLQASEPIQDTQTQQNRRILRAQEAMAPTNYQVANTERLLGPKLRETAEVYAARMKDIDEAFVDRERATVIDTGDRRTGRRSDDDEVKVKTVRFREKMKPNNKTKRATMKDDDDGEEREWDGNENRVDVQSQSGDRRGMHASVAAGGHVPESSGEDRETYREESPSSASPTSPLDSPPLLVVRDVKRKGVLVTESSSRIRKLRSQEALPTTTPRLRRQKTRIDISVSTAADSPLSSSPSSDASDSSRSRRDNKVSRIYFSPIDVNGSVVSFTDPYISEPSPPPDETSLTPPQERYDDELRRTDAAEQSPPTSTTTEAAAKPRLMLKPEQVDRLVKALAECPLLHVHVSKQWWDAGDVSDAASEASGSDATPSLTTSSPSRSTLSSAQHSQSLVPEQQQRSPSVPEGDEFAREYPNHPKAKVATKQKFGGIAIVDPKVHGSPTRYVSQAYRLGATTVNVGQCTFLALPYGTTVQSHLRIEPASSRSSNCRVMMQVVNQVLERRSGHKTLLLVAELDVTESFTRAALMELAAHVDMSLDDIELLAPGIKAMHRDEQLDWCALADELQTSCAITDAVESAAGSFARLAAETCTMQTLTLMSELERLKRRHQDFLVLRPTGYHDNGVMSGIHIPWTSQHLDQLLFDAEPRHIRGEASKAARLLRDRVAAAVAAECGAAKAFDSQIWWGDMMRLVHCVPLMDRPEGRPAAWVAFLSGEFVYLPY</sequence>
<reference evidence="2 3" key="1">
    <citation type="submission" date="2017-03" db="EMBL/GenBank/DDBJ databases">
        <title>Genomes of endolithic fungi from Antarctica.</title>
        <authorList>
            <person name="Coleine C."/>
            <person name="Masonjones S."/>
            <person name="Stajich J.E."/>
        </authorList>
    </citation>
    <scope>NUCLEOTIDE SEQUENCE [LARGE SCALE GENOMIC DNA]</scope>
    <source>
        <strain evidence="2 3">CCFEE 5311</strain>
    </source>
</reference>
<gene>
    <name evidence="2" type="ORF">B0A54_09721</name>
</gene>
<feature type="region of interest" description="Disordered" evidence="1">
    <location>
        <begin position="325"/>
        <end position="377"/>
    </location>
</feature>
<feature type="region of interest" description="Disordered" evidence="1">
    <location>
        <begin position="145"/>
        <end position="305"/>
    </location>
</feature>
<feature type="compositionally biased region" description="Low complexity" evidence="1">
    <location>
        <begin position="414"/>
        <end position="439"/>
    </location>
</feature>
<dbReference type="EMBL" id="NAJP01000041">
    <property type="protein sequence ID" value="TKA39124.1"/>
    <property type="molecule type" value="Genomic_DNA"/>
</dbReference>
<comment type="caution">
    <text evidence="2">The sequence shown here is derived from an EMBL/GenBank/DDBJ whole genome shotgun (WGS) entry which is preliminary data.</text>
</comment>
<proteinExistence type="predicted"/>
<name>A0A4U0UT07_9PEZI</name>
<evidence type="ECO:0000256" key="1">
    <source>
        <dbReference type="SAM" id="MobiDB-lite"/>
    </source>
</evidence>
<feature type="compositionally biased region" description="Polar residues" evidence="1">
    <location>
        <begin position="440"/>
        <end position="455"/>
    </location>
</feature>
<feature type="compositionally biased region" description="Low complexity" evidence="1">
    <location>
        <begin position="359"/>
        <end position="372"/>
    </location>
</feature>
<accession>A0A4U0UT07</accession>
<feature type="compositionally biased region" description="Basic and acidic residues" evidence="1">
    <location>
        <begin position="347"/>
        <end position="358"/>
    </location>
</feature>
<protein>
    <submittedName>
        <fullName evidence="2">Uncharacterized protein</fullName>
    </submittedName>
</protein>